<dbReference type="OrthoDB" id="3628932at2"/>
<dbReference type="EMBL" id="RBXO01000001">
    <property type="protein sequence ID" value="RKT53501.1"/>
    <property type="molecule type" value="Genomic_DNA"/>
</dbReference>
<evidence type="ECO:0000313" key="4">
    <source>
        <dbReference type="Proteomes" id="UP000282084"/>
    </source>
</evidence>
<keyword evidence="4" id="KW-1185">Reference proteome</keyword>
<reference evidence="3 4" key="1">
    <citation type="submission" date="2018-10" db="EMBL/GenBank/DDBJ databases">
        <title>Sequencing the genomes of 1000 actinobacteria strains.</title>
        <authorList>
            <person name="Klenk H.-P."/>
        </authorList>
    </citation>
    <scope>NUCLEOTIDE SEQUENCE [LARGE SCALE GENOMIC DNA]</scope>
    <source>
        <strain evidence="3 4">DSM 43800</strain>
    </source>
</reference>
<dbReference type="Proteomes" id="UP000282084">
    <property type="component" value="Unassembled WGS sequence"/>
</dbReference>
<evidence type="ECO:0000256" key="2">
    <source>
        <dbReference type="ARBA" id="ARBA00023163"/>
    </source>
</evidence>
<organism evidence="3 4">
    <name type="scientific">Saccharothrix australiensis</name>
    <dbReference type="NCBI Taxonomy" id="2072"/>
    <lineage>
        <taxon>Bacteria</taxon>
        <taxon>Bacillati</taxon>
        <taxon>Actinomycetota</taxon>
        <taxon>Actinomycetes</taxon>
        <taxon>Pseudonocardiales</taxon>
        <taxon>Pseudonocardiaceae</taxon>
        <taxon>Saccharothrix</taxon>
    </lineage>
</organism>
<evidence type="ECO:0000313" key="3">
    <source>
        <dbReference type="EMBL" id="RKT53501.1"/>
    </source>
</evidence>
<proteinExistence type="predicted"/>
<sequence length="175" mass="18401">MSRLPCGRSVDDLVAYLVDREEDPDLGAHVAGCPDCAAELAELEARWAAVRQVAVTPVPTPPGLVSRVLAAVHGVRPRPGSPPVEFDQDGGRVSVSERAVLAVCRRLAVDLATRLGLHVRGTAVADGGLQVLVAARYPMPAVAVSEELRAQLAHELRAQLGDAAPVVHVHLIDIG</sequence>
<dbReference type="AlphaFoldDB" id="A0A495VVP2"/>
<keyword evidence="2" id="KW-0804">Transcription</keyword>
<evidence type="ECO:0000256" key="1">
    <source>
        <dbReference type="ARBA" id="ARBA00023015"/>
    </source>
</evidence>
<comment type="caution">
    <text evidence="3">The sequence shown here is derived from an EMBL/GenBank/DDBJ whole genome shotgun (WGS) entry which is preliminary data.</text>
</comment>
<keyword evidence="1" id="KW-0805">Transcription regulation</keyword>
<dbReference type="Gene3D" id="1.10.10.1320">
    <property type="entry name" value="Anti-sigma factor, zinc-finger domain"/>
    <property type="match status" value="1"/>
</dbReference>
<gene>
    <name evidence="3" type="ORF">C8E97_2066</name>
</gene>
<dbReference type="RefSeq" id="WP_147455043.1">
    <property type="nucleotide sequence ID" value="NZ_RBXO01000001.1"/>
</dbReference>
<accession>A0A495VVP2</accession>
<dbReference type="InterPro" id="IPR041916">
    <property type="entry name" value="Anti_sigma_zinc_sf"/>
</dbReference>
<protein>
    <submittedName>
        <fullName evidence="3">Uncharacterized protein</fullName>
    </submittedName>
</protein>
<name>A0A495VVP2_9PSEU</name>